<feature type="chain" id="PRO_5046889123" description="Cellulase (Glycosyl hydrolase family 5)" evidence="1">
    <location>
        <begin position="24"/>
        <end position="488"/>
    </location>
</feature>
<evidence type="ECO:0000313" key="2">
    <source>
        <dbReference type="EMBL" id="GAA0881298.1"/>
    </source>
</evidence>
<evidence type="ECO:0000256" key="1">
    <source>
        <dbReference type="SAM" id="SignalP"/>
    </source>
</evidence>
<accession>A0ABP3YIM3</accession>
<evidence type="ECO:0000313" key="3">
    <source>
        <dbReference type="Proteomes" id="UP001500469"/>
    </source>
</evidence>
<dbReference type="EMBL" id="BAAAFI010000049">
    <property type="protein sequence ID" value="GAA0881298.1"/>
    <property type="molecule type" value="Genomic_DNA"/>
</dbReference>
<protein>
    <recommendedName>
        <fullName evidence="4">Cellulase (Glycosyl hydrolase family 5)</fullName>
    </recommendedName>
</protein>
<comment type="caution">
    <text evidence="2">The sequence shown here is derived from an EMBL/GenBank/DDBJ whole genome shotgun (WGS) entry which is preliminary data.</text>
</comment>
<keyword evidence="1" id="KW-0732">Signal</keyword>
<gene>
    <name evidence="2" type="ORF">GCM10009119_42680</name>
</gene>
<dbReference type="Proteomes" id="UP001500469">
    <property type="component" value="Unassembled WGS sequence"/>
</dbReference>
<dbReference type="InterPro" id="IPR017853">
    <property type="entry name" value="GH"/>
</dbReference>
<dbReference type="RefSeq" id="WP_343855128.1">
    <property type="nucleotide sequence ID" value="NZ_BAAAFI010000049.1"/>
</dbReference>
<sequence length="488" mass="55486">MKISFKQALAIFTCLIFAFSVKSQTPIRLLPANPHYFEYNGKPLALITSAEHYGALINLDFDYKKYLQTLHDEGMNYTRIFTGSYFEIPSASFSIKHNSLAPQAGSLLTPWNTQEENGRIKYNWNSYNPEYFARLNDFMSLAQSLDIIVEVTPFSSIYSDEHWEINPQNPKNRVGGTDDLNRQLAHTLQNGELTELQKSYVRKLVDELNGFDNFFFEIQNEPWADRSRSVINLINKYDVSGEDWMNKVDVADQASLEWQEEMIKTIVEAEKLLPKKHLIAQNYNNFYAPILSVSEHVSILNFHYNWPESAEMNYHWNKVIGFDESGFAGSEDLVYRRQAWAFMLSGGGLFNNLDYSFFSGQEGGTLENEAPGGGSKALRSQLKILSEFMHELDLANTVPDKSLVQAAPGLLTFALKNGNKGFAVYVIEAGTNDSFFTLTIPAGTYELEELDPISGKRNSLGSFEVTKYPLKIVVKLRQGEMAYRIVKK</sequence>
<reference evidence="3" key="1">
    <citation type="journal article" date="2019" name="Int. J. Syst. Evol. Microbiol.">
        <title>The Global Catalogue of Microorganisms (GCM) 10K type strain sequencing project: providing services to taxonomists for standard genome sequencing and annotation.</title>
        <authorList>
            <consortium name="The Broad Institute Genomics Platform"/>
            <consortium name="The Broad Institute Genome Sequencing Center for Infectious Disease"/>
            <person name="Wu L."/>
            <person name="Ma J."/>
        </authorList>
    </citation>
    <scope>NUCLEOTIDE SEQUENCE [LARGE SCALE GENOMIC DNA]</scope>
    <source>
        <strain evidence="3">JCM 16112</strain>
    </source>
</reference>
<keyword evidence="3" id="KW-1185">Reference proteome</keyword>
<dbReference type="SUPFAM" id="SSF51445">
    <property type="entry name" value="(Trans)glycosidases"/>
    <property type="match status" value="1"/>
</dbReference>
<proteinExistence type="predicted"/>
<name>A0ABP3YIM3_9BACT</name>
<evidence type="ECO:0008006" key="4">
    <source>
        <dbReference type="Google" id="ProtNLM"/>
    </source>
</evidence>
<feature type="signal peptide" evidence="1">
    <location>
        <begin position="1"/>
        <end position="23"/>
    </location>
</feature>
<organism evidence="2 3">
    <name type="scientific">Algoriphagus jejuensis</name>
    <dbReference type="NCBI Taxonomy" id="419934"/>
    <lineage>
        <taxon>Bacteria</taxon>
        <taxon>Pseudomonadati</taxon>
        <taxon>Bacteroidota</taxon>
        <taxon>Cytophagia</taxon>
        <taxon>Cytophagales</taxon>
        <taxon>Cyclobacteriaceae</taxon>
        <taxon>Algoriphagus</taxon>
    </lineage>
</organism>
<dbReference type="Gene3D" id="3.20.20.80">
    <property type="entry name" value="Glycosidases"/>
    <property type="match status" value="1"/>
</dbReference>